<reference evidence="4 5" key="1">
    <citation type="submission" date="2014-08" db="EMBL/GenBank/DDBJ databases">
        <authorList>
            <person name="Moulin Lionel"/>
        </authorList>
    </citation>
    <scope>NUCLEOTIDE SEQUENCE [LARGE SCALE GENOMIC DNA]</scope>
</reference>
<evidence type="ECO:0000313" key="4">
    <source>
        <dbReference type="EMBL" id="CDX42814.1"/>
    </source>
</evidence>
<evidence type="ECO:0000313" key="5">
    <source>
        <dbReference type="Proteomes" id="UP000046373"/>
    </source>
</evidence>
<comment type="similarity">
    <text evidence="1">Belongs to the transglycosylase Slt family.</text>
</comment>
<dbReference type="CDD" id="cd00254">
    <property type="entry name" value="LT-like"/>
    <property type="match status" value="1"/>
</dbReference>
<dbReference type="AlphaFoldDB" id="A0A090FM90"/>
<dbReference type="SUPFAM" id="SSF53955">
    <property type="entry name" value="Lysozyme-like"/>
    <property type="match status" value="1"/>
</dbReference>
<dbReference type="EMBL" id="CCNB01000043">
    <property type="protein sequence ID" value="CDX42814.1"/>
    <property type="molecule type" value="Genomic_DNA"/>
</dbReference>
<proteinExistence type="inferred from homology"/>
<sequence length="284" mass="30423">MVADGKPAKAIALDRFTVAWKRRNDPAPCFDAIPNGKPLRTFPGIALAVALLCLCQTSVHANWLERPQPPGALPVHCAAAPERTAETFKAFATCQASLYGLEPVLAHAVMEIESGFDPGVRGADGEVGLMQVMPATARMLGFRGSLDELGEPATNIALGVRYLAQANRLAAGDLCTTVMKYRAGHGETRFSVRSVNYCRRARAILAREGLDIAGPLPVATIGFSDVLTVGLSDASVDGAVTGQEKRVCVRRSFVPGPRYMKCAEYRSPAQARTIRALRARLFDG</sequence>
<dbReference type="PANTHER" id="PTHR37423:SF2">
    <property type="entry name" value="MEMBRANE-BOUND LYTIC MUREIN TRANSGLYCOSYLASE C"/>
    <property type="match status" value="1"/>
</dbReference>
<evidence type="ECO:0000259" key="3">
    <source>
        <dbReference type="Pfam" id="PF01464"/>
    </source>
</evidence>
<dbReference type="InterPro" id="IPR023346">
    <property type="entry name" value="Lysozyme-like_dom_sf"/>
</dbReference>
<feature type="domain" description="Transglycosylase SLT" evidence="3">
    <location>
        <begin position="97"/>
        <end position="194"/>
    </location>
</feature>
<gene>
    <name evidence="4" type="ORF">MPLDJ20_60003</name>
</gene>
<name>A0A090FM90_MESPL</name>
<dbReference type="InterPro" id="IPR008258">
    <property type="entry name" value="Transglycosylase_SLT_dom_1"/>
</dbReference>
<dbReference type="Proteomes" id="UP000046373">
    <property type="component" value="Unassembled WGS sequence"/>
</dbReference>
<evidence type="ECO:0000256" key="2">
    <source>
        <dbReference type="ARBA" id="ARBA00009387"/>
    </source>
</evidence>
<dbReference type="Pfam" id="PF01464">
    <property type="entry name" value="SLT"/>
    <property type="match status" value="1"/>
</dbReference>
<dbReference type="PANTHER" id="PTHR37423">
    <property type="entry name" value="SOLUBLE LYTIC MUREIN TRANSGLYCOSYLASE-RELATED"/>
    <property type="match status" value="1"/>
</dbReference>
<evidence type="ECO:0000256" key="1">
    <source>
        <dbReference type="ARBA" id="ARBA00007734"/>
    </source>
</evidence>
<protein>
    <submittedName>
        <fullName evidence="4">Lytic transglycosylase catalytic</fullName>
    </submittedName>
</protein>
<organism evidence="4 5">
    <name type="scientific">Mesorhizobium plurifarium</name>
    <dbReference type="NCBI Taxonomy" id="69974"/>
    <lineage>
        <taxon>Bacteria</taxon>
        <taxon>Pseudomonadati</taxon>
        <taxon>Pseudomonadota</taxon>
        <taxon>Alphaproteobacteria</taxon>
        <taxon>Hyphomicrobiales</taxon>
        <taxon>Phyllobacteriaceae</taxon>
        <taxon>Mesorhizobium</taxon>
    </lineage>
</organism>
<comment type="similarity">
    <text evidence="2">Belongs to the virb1 family.</text>
</comment>
<accession>A0A090FM90</accession>
<dbReference type="Gene3D" id="1.10.530.10">
    <property type="match status" value="1"/>
</dbReference>